<organism evidence="2 3">
    <name type="scientific">Hyaloscypha hepaticicola</name>
    <dbReference type="NCBI Taxonomy" id="2082293"/>
    <lineage>
        <taxon>Eukaryota</taxon>
        <taxon>Fungi</taxon>
        <taxon>Dikarya</taxon>
        <taxon>Ascomycota</taxon>
        <taxon>Pezizomycotina</taxon>
        <taxon>Leotiomycetes</taxon>
        <taxon>Helotiales</taxon>
        <taxon>Hyaloscyphaceae</taxon>
        <taxon>Hyaloscypha</taxon>
    </lineage>
</organism>
<sequence>MQFHDQEGEGRRRSGFAGGQQWKSEEQQLAGWTGTSSSAAQCAGSGYGIALAAPPAPPAPPAPSESAPWSG</sequence>
<accession>A0A2J6QLR9</accession>
<evidence type="ECO:0000256" key="1">
    <source>
        <dbReference type="SAM" id="MobiDB-lite"/>
    </source>
</evidence>
<dbReference type="Proteomes" id="UP000235672">
    <property type="component" value="Unassembled WGS sequence"/>
</dbReference>
<name>A0A2J6QLR9_9HELO</name>
<protein>
    <submittedName>
        <fullName evidence="2">Uncharacterized protein</fullName>
    </submittedName>
</protein>
<reference evidence="2 3" key="1">
    <citation type="submission" date="2016-05" db="EMBL/GenBank/DDBJ databases">
        <title>A degradative enzymes factory behind the ericoid mycorrhizal symbiosis.</title>
        <authorList>
            <consortium name="DOE Joint Genome Institute"/>
            <person name="Martino E."/>
            <person name="Morin E."/>
            <person name="Grelet G."/>
            <person name="Kuo A."/>
            <person name="Kohler A."/>
            <person name="Daghino S."/>
            <person name="Barry K."/>
            <person name="Choi C."/>
            <person name="Cichocki N."/>
            <person name="Clum A."/>
            <person name="Copeland A."/>
            <person name="Hainaut M."/>
            <person name="Haridas S."/>
            <person name="Labutti K."/>
            <person name="Lindquist E."/>
            <person name="Lipzen A."/>
            <person name="Khouja H.-R."/>
            <person name="Murat C."/>
            <person name="Ohm R."/>
            <person name="Olson A."/>
            <person name="Spatafora J."/>
            <person name="Veneault-Fourrey C."/>
            <person name="Henrissat B."/>
            <person name="Grigoriev I."/>
            <person name="Martin F."/>
            <person name="Perotto S."/>
        </authorList>
    </citation>
    <scope>NUCLEOTIDE SEQUENCE [LARGE SCALE GENOMIC DNA]</scope>
    <source>
        <strain evidence="2 3">UAMH 7357</strain>
    </source>
</reference>
<feature type="region of interest" description="Disordered" evidence="1">
    <location>
        <begin position="1"/>
        <end position="71"/>
    </location>
</feature>
<feature type="compositionally biased region" description="Pro residues" evidence="1">
    <location>
        <begin position="54"/>
        <end position="63"/>
    </location>
</feature>
<proteinExistence type="predicted"/>
<evidence type="ECO:0000313" key="3">
    <source>
        <dbReference type="Proteomes" id="UP000235672"/>
    </source>
</evidence>
<dbReference type="AlphaFoldDB" id="A0A2J6QLR9"/>
<keyword evidence="3" id="KW-1185">Reference proteome</keyword>
<feature type="compositionally biased region" description="Basic and acidic residues" evidence="1">
    <location>
        <begin position="1"/>
        <end position="12"/>
    </location>
</feature>
<gene>
    <name evidence="2" type="ORF">NA56DRAFT_697357</name>
</gene>
<evidence type="ECO:0000313" key="2">
    <source>
        <dbReference type="EMBL" id="PMD27191.1"/>
    </source>
</evidence>
<dbReference type="EMBL" id="KZ613466">
    <property type="protein sequence ID" value="PMD27191.1"/>
    <property type="molecule type" value="Genomic_DNA"/>
</dbReference>